<dbReference type="PANTHER" id="PTHR21266:SF60">
    <property type="entry name" value="3-KETOSTEROID-9-ALPHA-MONOOXYGENASE, OXYGENASE COMPONENT"/>
    <property type="match status" value="1"/>
</dbReference>
<keyword evidence="4" id="KW-0408">Iron</keyword>
<name>A0A437M5W1_9SPHN</name>
<keyword evidence="8" id="KW-1185">Reference proteome</keyword>
<accession>A0A437M5W1</accession>
<dbReference type="Pfam" id="PF00355">
    <property type="entry name" value="Rieske"/>
    <property type="match status" value="1"/>
</dbReference>
<evidence type="ECO:0000313" key="7">
    <source>
        <dbReference type="EMBL" id="RVT92945.1"/>
    </source>
</evidence>
<dbReference type="InterPro" id="IPR036922">
    <property type="entry name" value="Rieske_2Fe-2S_sf"/>
</dbReference>
<dbReference type="AlphaFoldDB" id="A0A437M5W1"/>
<dbReference type="Gene3D" id="2.20.25.680">
    <property type="match status" value="1"/>
</dbReference>
<reference evidence="7 8" key="1">
    <citation type="submission" date="2019-01" db="EMBL/GenBank/DDBJ databases">
        <authorList>
            <person name="Chen W.-M."/>
        </authorList>
    </citation>
    <scope>NUCLEOTIDE SEQUENCE [LARGE SCALE GENOMIC DNA]</scope>
    <source>
        <strain evidence="7 8">CCP-7</strain>
    </source>
</reference>
<dbReference type="OrthoDB" id="9800776at2"/>
<organism evidence="7 8">
    <name type="scientific">Sphingomonas crocodyli</name>
    <dbReference type="NCBI Taxonomy" id="1979270"/>
    <lineage>
        <taxon>Bacteria</taxon>
        <taxon>Pseudomonadati</taxon>
        <taxon>Pseudomonadota</taxon>
        <taxon>Alphaproteobacteria</taxon>
        <taxon>Sphingomonadales</taxon>
        <taxon>Sphingomonadaceae</taxon>
        <taxon>Sphingomonas</taxon>
    </lineage>
</organism>
<dbReference type="SUPFAM" id="SSF50022">
    <property type="entry name" value="ISP domain"/>
    <property type="match status" value="1"/>
</dbReference>
<sequence length="409" mass="47156">MLRAGPKRGSQQHGNRIVADSFVEERLLKKVPRWRNYLEAKFGFRNHWYPVKFSREIAEGEVITAKIMGEEILLKRIDGKVFAIRDRCIHRGVKLSEKVECYTRGTITCWYHGFTYKWDSGKLCDIIASPNTPIIGKKALKSYPVEEAKGLVFVFVGDPDYEPHPLSRDVPPTFLDDDMVAHGASYMVKSNWRLGCENGIDDLHIYLHRQSPLVPNTQRSLPLGHTDRPDDFYELFEASDGPKGIAPRKFKDAKPMAYEGRVEGKVVVTGTKMHTTPEEAAKKRTTGHYVCLPGVLRVDNFPFTGLFQFEWYVPVSDDTHLYIITIAKRCATEEERAEHEHEFLHRWKPVSLEGFNNEDVFAREALQPFYNHDDNWLEETLVREDNGIIQWRELCHRHSSGVQKPSDVL</sequence>
<gene>
    <name evidence="7" type="ORF">EOD43_03290</name>
</gene>
<dbReference type="PANTHER" id="PTHR21266">
    <property type="entry name" value="IRON-SULFUR DOMAIN CONTAINING PROTEIN"/>
    <property type="match status" value="1"/>
</dbReference>
<keyword evidence="2" id="KW-0479">Metal-binding</keyword>
<feature type="domain" description="Rieske" evidence="6">
    <location>
        <begin position="48"/>
        <end position="154"/>
    </location>
</feature>
<keyword evidence="1" id="KW-0001">2Fe-2S</keyword>
<dbReference type="EMBL" id="SACN01000001">
    <property type="protein sequence ID" value="RVT92945.1"/>
    <property type="molecule type" value="Genomic_DNA"/>
</dbReference>
<dbReference type="Proteomes" id="UP000282971">
    <property type="component" value="Unassembled WGS sequence"/>
</dbReference>
<evidence type="ECO:0000259" key="6">
    <source>
        <dbReference type="PROSITE" id="PS51296"/>
    </source>
</evidence>
<dbReference type="GO" id="GO:0051213">
    <property type="term" value="F:dioxygenase activity"/>
    <property type="evidence" value="ECO:0007669"/>
    <property type="project" value="UniProtKB-KW"/>
</dbReference>
<dbReference type="SUPFAM" id="SSF55961">
    <property type="entry name" value="Bet v1-like"/>
    <property type="match status" value="1"/>
</dbReference>
<dbReference type="Pfam" id="PF11723">
    <property type="entry name" value="Aromatic_hydrox"/>
    <property type="match status" value="1"/>
</dbReference>
<comment type="caution">
    <text evidence="7">The sequence shown here is derived from an EMBL/GenBank/DDBJ whole genome shotgun (WGS) entry which is preliminary data.</text>
</comment>
<dbReference type="InterPro" id="IPR050584">
    <property type="entry name" value="Cholesterol_7-desaturase"/>
</dbReference>
<dbReference type="GO" id="GO:0051537">
    <property type="term" value="F:2 iron, 2 sulfur cluster binding"/>
    <property type="evidence" value="ECO:0007669"/>
    <property type="project" value="UniProtKB-KW"/>
</dbReference>
<evidence type="ECO:0000256" key="4">
    <source>
        <dbReference type="ARBA" id="ARBA00023004"/>
    </source>
</evidence>
<keyword evidence="7" id="KW-0223">Dioxygenase</keyword>
<dbReference type="InterPro" id="IPR021028">
    <property type="entry name" value="Homotrim_ring_OHase_catalytic"/>
</dbReference>
<proteinExistence type="predicted"/>
<dbReference type="Gene3D" id="3.90.380.10">
    <property type="entry name" value="Naphthalene 1,2-dioxygenase Alpha Subunit, Chain A, domain 1"/>
    <property type="match status" value="1"/>
</dbReference>
<protein>
    <submittedName>
        <fullName evidence="7">Carbazole dioxygenase</fullName>
    </submittedName>
</protein>
<evidence type="ECO:0000256" key="1">
    <source>
        <dbReference type="ARBA" id="ARBA00022714"/>
    </source>
</evidence>
<dbReference type="InterPro" id="IPR017941">
    <property type="entry name" value="Rieske_2Fe-2S"/>
</dbReference>
<evidence type="ECO:0000256" key="2">
    <source>
        <dbReference type="ARBA" id="ARBA00022723"/>
    </source>
</evidence>
<dbReference type="PROSITE" id="PS51296">
    <property type="entry name" value="RIESKE"/>
    <property type="match status" value="1"/>
</dbReference>
<keyword evidence="3" id="KW-0560">Oxidoreductase</keyword>
<evidence type="ECO:0000256" key="5">
    <source>
        <dbReference type="ARBA" id="ARBA00023014"/>
    </source>
</evidence>
<dbReference type="GO" id="GO:0046872">
    <property type="term" value="F:metal ion binding"/>
    <property type="evidence" value="ECO:0007669"/>
    <property type="project" value="UniProtKB-KW"/>
</dbReference>
<dbReference type="Gene3D" id="2.20.25.10">
    <property type="match status" value="1"/>
</dbReference>
<keyword evidence="5" id="KW-0411">Iron-sulfur</keyword>
<evidence type="ECO:0000313" key="8">
    <source>
        <dbReference type="Proteomes" id="UP000282971"/>
    </source>
</evidence>
<evidence type="ECO:0000256" key="3">
    <source>
        <dbReference type="ARBA" id="ARBA00023002"/>
    </source>
</evidence>